<feature type="domain" description="FecR protein" evidence="2">
    <location>
        <begin position="104"/>
        <end position="196"/>
    </location>
</feature>
<dbReference type="Proteomes" id="UP000185003">
    <property type="component" value="Unassembled WGS sequence"/>
</dbReference>
<reference evidence="4 5" key="1">
    <citation type="submission" date="2016-11" db="EMBL/GenBank/DDBJ databases">
        <authorList>
            <person name="Jaros S."/>
            <person name="Januszkiewicz K."/>
            <person name="Wedrychowicz H."/>
        </authorList>
    </citation>
    <scope>NUCLEOTIDE SEQUENCE [LARGE SCALE GENOMIC DNA]</scope>
    <source>
        <strain evidence="4 5">DSM 24787</strain>
    </source>
</reference>
<proteinExistence type="predicted"/>
<evidence type="ECO:0000259" key="3">
    <source>
        <dbReference type="Pfam" id="PF16344"/>
    </source>
</evidence>
<dbReference type="InterPro" id="IPR012373">
    <property type="entry name" value="Ferrdict_sens_TM"/>
</dbReference>
<dbReference type="PANTHER" id="PTHR30273:SF2">
    <property type="entry name" value="PROTEIN FECR"/>
    <property type="match status" value="1"/>
</dbReference>
<dbReference type="STRING" id="536979.SAMN04488055_5602"/>
<evidence type="ECO:0000259" key="2">
    <source>
        <dbReference type="Pfam" id="PF04773"/>
    </source>
</evidence>
<dbReference type="AlphaFoldDB" id="A0A1N6KCZ5"/>
<organism evidence="4 5">
    <name type="scientific">Chitinophaga niabensis</name>
    <dbReference type="NCBI Taxonomy" id="536979"/>
    <lineage>
        <taxon>Bacteria</taxon>
        <taxon>Pseudomonadati</taxon>
        <taxon>Bacteroidota</taxon>
        <taxon>Chitinophagia</taxon>
        <taxon>Chitinophagales</taxon>
        <taxon>Chitinophagaceae</taxon>
        <taxon>Chitinophaga</taxon>
    </lineage>
</organism>
<evidence type="ECO:0008006" key="6">
    <source>
        <dbReference type="Google" id="ProtNLM"/>
    </source>
</evidence>
<feature type="transmembrane region" description="Helical" evidence="1">
    <location>
        <begin position="73"/>
        <end position="92"/>
    </location>
</feature>
<gene>
    <name evidence="4" type="ORF">SAMN04488055_5602</name>
</gene>
<evidence type="ECO:0000256" key="1">
    <source>
        <dbReference type="SAM" id="Phobius"/>
    </source>
</evidence>
<dbReference type="Gene3D" id="2.60.120.1440">
    <property type="match status" value="1"/>
</dbReference>
<evidence type="ECO:0000313" key="5">
    <source>
        <dbReference type="Proteomes" id="UP000185003"/>
    </source>
</evidence>
<dbReference type="InterPro" id="IPR032508">
    <property type="entry name" value="FecR_C"/>
</dbReference>
<dbReference type="GO" id="GO:0016989">
    <property type="term" value="F:sigma factor antagonist activity"/>
    <property type="evidence" value="ECO:0007669"/>
    <property type="project" value="TreeGrafter"/>
</dbReference>
<dbReference type="OrthoDB" id="697544at2"/>
<keyword evidence="1" id="KW-0472">Membrane</keyword>
<keyword evidence="1" id="KW-1133">Transmembrane helix</keyword>
<dbReference type="PIRSF" id="PIRSF018266">
    <property type="entry name" value="FecR"/>
    <property type="match status" value="1"/>
</dbReference>
<dbReference type="Pfam" id="PF16344">
    <property type="entry name" value="FecR_C"/>
    <property type="match status" value="1"/>
</dbReference>
<feature type="domain" description="Protein FecR C-terminal" evidence="3">
    <location>
        <begin position="241"/>
        <end position="297"/>
    </location>
</feature>
<keyword evidence="1" id="KW-0812">Transmembrane</keyword>
<dbReference type="EMBL" id="FSRA01000002">
    <property type="protein sequence ID" value="SIO54438.1"/>
    <property type="molecule type" value="Genomic_DNA"/>
</dbReference>
<sequence length="310" mass="34679">MEERIKYLFRQYMDNKCSHEEYEEFFSYVRQSEYDEAIRELVKAAYAQTGDTSYIDEMGNLVLLHPKRRRMRMIPAIAAAVIILAAAAWFLLPSQAPALTKRITERSEYKYLVLPDSTKVWLNAASTLEFPTTFGSGKREVTLSGEAYFDVQHAENAPFIIHTGKVSTTVLGTAFNIKAYPGQEHIIVSVSHGKVRVNYGGDKTPALLTRGQQVKVNEVTESAITKKATLVETAPWKDGSLAYDGETMAEIAADLERVYNVAIRIDNKAISAINISTSFRRDIGIKEALHILCKLTDSQLLDTAGVYVIQ</sequence>
<dbReference type="InterPro" id="IPR006860">
    <property type="entry name" value="FecR"/>
</dbReference>
<dbReference type="Gene3D" id="3.55.50.30">
    <property type="match status" value="1"/>
</dbReference>
<evidence type="ECO:0000313" key="4">
    <source>
        <dbReference type="EMBL" id="SIO54438.1"/>
    </source>
</evidence>
<dbReference type="PANTHER" id="PTHR30273">
    <property type="entry name" value="PERIPLASMIC SIGNAL SENSOR AND SIGMA FACTOR ACTIVATOR FECR-RELATED"/>
    <property type="match status" value="1"/>
</dbReference>
<accession>A0A1N6KCZ5</accession>
<dbReference type="Pfam" id="PF04773">
    <property type="entry name" value="FecR"/>
    <property type="match status" value="1"/>
</dbReference>
<keyword evidence="5" id="KW-1185">Reference proteome</keyword>
<name>A0A1N6KCZ5_9BACT</name>
<protein>
    <recommendedName>
        <fullName evidence="6">Ferric-dicitrate binding protein FerR, regulates iron transport through sigma-19</fullName>
    </recommendedName>
</protein>